<reference evidence="18" key="1">
    <citation type="journal article" date="2021" name="PeerJ">
        <title>Extensive microbial diversity within the chicken gut microbiome revealed by metagenomics and culture.</title>
        <authorList>
            <person name="Gilroy R."/>
            <person name="Ravi A."/>
            <person name="Getino M."/>
            <person name="Pursley I."/>
            <person name="Horton D.L."/>
            <person name="Alikhan N.F."/>
            <person name="Baker D."/>
            <person name="Gharbi K."/>
            <person name="Hall N."/>
            <person name="Watson M."/>
            <person name="Adriaenssens E.M."/>
            <person name="Foster-Nyarko E."/>
            <person name="Jarju S."/>
            <person name="Secka A."/>
            <person name="Antonio M."/>
            <person name="Oren A."/>
            <person name="Chaudhuri R.R."/>
            <person name="La Ragione R."/>
            <person name="Hildebrand F."/>
            <person name="Pallen M.J."/>
        </authorList>
    </citation>
    <scope>NUCLEOTIDE SEQUENCE</scope>
    <source>
        <strain evidence="18">Gambia15-2214</strain>
    </source>
</reference>
<dbReference type="Proteomes" id="UP000823914">
    <property type="component" value="Unassembled WGS sequence"/>
</dbReference>
<evidence type="ECO:0000256" key="12">
    <source>
        <dbReference type="ARBA" id="ARBA00022801"/>
    </source>
</evidence>
<dbReference type="InterPro" id="IPR036389">
    <property type="entry name" value="RNase_III_sf"/>
</dbReference>
<dbReference type="GO" id="GO:0005737">
    <property type="term" value="C:cytoplasm"/>
    <property type="evidence" value="ECO:0007669"/>
    <property type="project" value="UniProtKB-SubCell"/>
</dbReference>
<feature type="binding site" evidence="15">
    <location>
        <position position="142"/>
    </location>
    <ligand>
        <name>Mg(2+)</name>
        <dbReference type="ChEBI" id="CHEBI:18420"/>
    </ligand>
</feature>
<feature type="active site" evidence="15">
    <location>
        <position position="142"/>
    </location>
</feature>
<evidence type="ECO:0000256" key="14">
    <source>
        <dbReference type="ARBA" id="ARBA00022884"/>
    </source>
</evidence>
<dbReference type="EMBL" id="JAHLFV010000070">
    <property type="protein sequence ID" value="MBU3849542.1"/>
    <property type="molecule type" value="Genomic_DNA"/>
</dbReference>
<keyword evidence="8 15" id="KW-0819">tRNA processing</keyword>
<feature type="binding site" evidence="15">
    <location>
        <position position="139"/>
    </location>
    <ligand>
        <name>Mg(2+)</name>
        <dbReference type="ChEBI" id="CHEBI:18420"/>
    </ligand>
</feature>
<reference evidence="18" key="2">
    <citation type="submission" date="2021-04" db="EMBL/GenBank/DDBJ databases">
        <authorList>
            <person name="Gilroy R."/>
        </authorList>
    </citation>
    <scope>NUCLEOTIDE SEQUENCE</scope>
    <source>
        <strain evidence="18">Gambia15-2214</strain>
    </source>
</reference>
<evidence type="ECO:0000256" key="9">
    <source>
        <dbReference type="ARBA" id="ARBA00022722"/>
    </source>
</evidence>
<dbReference type="GO" id="GO:0006364">
    <property type="term" value="P:rRNA processing"/>
    <property type="evidence" value="ECO:0007669"/>
    <property type="project" value="UniProtKB-UniRule"/>
</dbReference>
<keyword evidence="9 15" id="KW-0540">Nuclease</keyword>
<dbReference type="GO" id="GO:0019843">
    <property type="term" value="F:rRNA binding"/>
    <property type="evidence" value="ECO:0007669"/>
    <property type="project" value="UniProtKB-KW"/>
</dbReference>
<keyword evidence="7 15" id="KW-0507">mRNA processing</keyword>
<feature type="domain" description="RNase III" evidence="17">
    <location>
        <begin position="23"/>
        <end position="153"/>
    </location>
</feature>
<keyword evidence="12 15" id="KW-0378">Hydrolase</keyword>
<evidence type="ECO:0000256" key="3">
    <source>
        <dbReference type="ARBA" id="ARBA00010183"/>
    </source>
</evidence>
<dbReference type="InterPro" id="IPR011907">
    <property type="entry name" value="RNase_III"/>
</dbReference>
<evidence type="ECO:0000256" key="5">
    <source>
        <dbReference type="ARBA" id="ARBA00022490"/>
    </source>
</evidence>
<dbReference type="PROSITE" id="PS50142">
    <property type="entry name" value="RNASE_3_2"/>
    <property type="match status" value="1"/>
</dbReference>
<dbReference type="GO" id="GO:0046872">
    <property type="term" value="F:metal ion binding"/>
    <property type="evidence" value="ECO:0007669"/>
    <property type="project" value="UniProtKB-KW"/>
</dbReference>
<comment type="function">
    <text evidence="15">Digests double-stranded RNA. Involved in the processing of primary rRNA transcript to yield the immediate precursors to the large and small rRNAs (23S and 16S). Processes some mRNAs, and tRNAs when they are encoded in the rRNA operon. Processes pre-crRNA and tracrRNA of type II CRISPR loci if present in the organism.</text>
</comment>
<dbReference type="PANTHER" id="PTHR11207">
    <property type="entry name" value="RIBONUCLEASE III"/>
    <property type="match status" value="1"/>
</dbReference>
<comment type="cofactor">
    <cofactor evidence="15">
        <name>Mg(2+)</name>
        <dbReference type="ChEBI" id="CHEBI:18420"/>
    </cofactor>
</comment>
<evidence type="ECO:0000256" key="8">
    <source>
        <dbReference type="ARBA" id="ARBA00022694"/>
    </source>
</evidence>
<feature type="binding site" evidence="15">
    <location>
        <position position="66"/>
    </location>
    <ligand>
        <name>Mg(2+)</name>
        <dbReference type="ChEBI" id="CHEBI:18420"/>
    </ligand>
</feature>
<dbReference type="FunFam" id="1.10.1520.10:FF:000001">
    <property type="entry name" value="Ribonuclease 3"/>
    <property type="match status" value="1"/>
</dbReference>
<keyword evidence="5 15" id="KW-0963">Cytoplasm</keyword>
<dbReference type="Pfam" id="PF00035">
    <property type="entry name" value="dsrm"/>
    <property type="match status" value="1"/>
</dbReference>
<dbReference type="Gene3D" id="3.30.160.20">
    <property type="match status" value="1"/>
</dbReference>
<dbReference type="Gene3D" id="1.10.1520.10">
    <property type="entry name" value="Ribonuclease III domain"/>
    <property type="match status" value="1"/>
</dbReference>
<organism evidence="18 19">
    <name type="scientific">Candidatus Treponema excrementipullorum</name>
    <dbReference type="NCBI Taxonomy" id="2838768"/>
    <lineage>
        <taxon>Bacteria</taxon>
        <taxon>Pseudomonadati</taxon>
        <taxon>Spirochaetota</taxon>
        <taxon>Spirochaetia</taxon>
        <taxon>Spirochaetales</taxon>
        <taxon>Treponemataceae</taxon>
        <taxon>Treponema</taxon>
    </lineage>
</organism>
<accession>A0A9E2NYF1</accession>
<keyword evidence="14 15" id="KW-0694">RNA-binding</keyword>
<dbReference type="InterPro" id="IPR000999">
    <property type="entry name" value="RNase_III_dom"/>
</dbReference>
<feature type="active site" evidence="15">
    <location>
        <position position="70"/>
    </location>
</feature>
<keyword evidence="6 15" id="KW-0698">rRNA processing</keyword>
<dbReference type="InterPro" id="IPR014720">
    <property type="entry name" value="dsRBD_dom"/>
</dbReference>
<dbReference type="SUPFAM" id="SSF69065">
    <property type="entry name" value="RNase III domain-like"/>
    <property type="match status" value="1"/>
</dbReference>
<dbReference type="GO" id="GO:0042802">
    <property type="term" value="F:identical protein binding"/>
    <property type="evidence" value="ECO:0007669"/>
    <property type="project" value="UniProtKB-ARBA"/>
</dbReference>
<evidence type="ECO:0000256" key="11">
    <source>
        <dbReference type="ARBA" id="ARBA00022759"/>
    </source>
</evidence>
<sequence length="250" mass="27608">MFDSFVAAFATGKKVTPQRRALLVDFSKKNGIRFNNISLLDLAFHHRSFSNEAGGKLHRYNNERLEFLGDAVLGMATATYLYEDMLEKPEGDLAKIKSVVVSEMTLAPIAVAIGVDTCLVLGKGEELSGGRSKKAILADALEAVIGAYYLDAGYPAAEKLVLKLIVPEIKKVQENRHQKDYKTLLQEFYQKHSKSCPVYELVKRTGPDHDRTFWVSVKLGNDAYGPAQGKSKKAAEQAAAAIAWETLNKK</sequence>
<evidence type="ECO:0000256" key="15">
    <source>
        <dbReference type="HAMAP-Rule" id="MF_00104"/>
    </source>
</evidence>
<dbReference type="GO" id="GO:0003725">
    <property type="term" value="F:double-stranded RNA binding"/>
    <property type="evidence" value="ECO:0007669"/>
    <property type="project" value="TreeGrafter"/>
</dbReference>
<keyword evidence="15" id="KW-0699">rRNA-binding</keyword>
<dbReference type="CDD" id="cd00593">
    <property type="entry name" value="RIBOc"/>
    <property type="match status" value="1"/>
</dbReference>
<evidence type="ECO:0000313" key="19">
    <source>
        <dbReference type="Proteomes" id="UP000823914"/>
    </source>
</evidence>
<dbReference type="GO" id="GO:0006397">
    <property type="term" value="P:mRNA processing"/>
    <property type="evidence" value="ECO:0007669"/>
    <property type="project" value="UniProtKB-UniRule"/>
</dbReference>
<comment type="caution">
    <text evidence="18">The sequence shown here is derived from an EMBL/GenBank/DDBJ whole genome shotgun (WGS) entry which is preliminary data.</text>
</comment>
<keyword evidence="11 15" id="KW-0255">Endonuclease</keyword>
<evidence type="ECO:0000256" key="13">
    <source>
        <dbReference type="ARBA" id="ARBA00022842"/>
    </source>
</evidence>
<dbReference type="SMART" id="SM00535">
    <property type="entry name" value="RIBOc"/>
    <property type="match status" value="1"/>
</dbReference>
<evidence type="ECO:0000256" key="10">
    <source>
        <dbReference type="ARBA" id="ARBA00022723"/>
    </source>
</evidence>
<dbReference type="GO" id="GO:0010468">
    <property type="term" value="P:regulation of gene expression"/>
    <property type="evidence" value="ECO:0007669"/>
    <property type="project" value="TreeGrafter"/>
</dbReference>
<comment type="subunit">
    <text evidence="4 15">Homodimer.</text>
</comment>
<dbReference type="CDD" id="cd10845">
    <property type="entry name" value="DSRM_RNAse_III_family"/>
    <property type="match status" value="1"/>
</dbReference>
<feature type="domain" description="DRBM" evidence="16">
    <location>
        <begin position="180"/>
        <end position="249"/>
    </location>
</feature>
<comment type="subcellular location">
    <subcellularLocation>
        <location evidence="2 15">Cytoplasm</location>
    </subcellularLocation>
</comment>
<dbReference type="AlphaFoldDB" id="A0A9E2NYF1"/>
<dbReference type="GO" id="GO:0008033">
    <property type="term" value="P:tRNA processing"/>
    <property type="evidence" value="ECO:0007669"/>
    <property type="project" value="UniProtKB-KW"/>
</dbReference>
<evidence type="ECO:0000256" key="1">
    <source>
        <dbReference type="ARBA" id="ARBA00000109"/>
    </source>
</evidence>
<evidence type="ECO:0000259" key="17">
    <source>
        <dbReference type="PROSITE" id="PS50142"/>
    </source>
</evidence>
<dbReference type="HAMAP" id="MF_00104">
    <property type="entry name" value="RNase_III"/>
    <property type="match status" value="1"/>
</dbReference>
<name>A0A9E2NYF1_9SPIR</name>
<comment type="similarity">
    <text evidence="3">Belongs to the ribonuclease III family.</text>
</comment>
<dbReference type="Pfam" id="PF14622">
    <property type="entry name" value="Ribonucleas_3_3"/>
    <property type="match status" value="1"/>
</dbReference>
<dbReference type="FunFam" id="3.30.160.20:FF:000003">
    <property type="entry name" value="Ribonuclease 3"/>
    <property type="match status" value="1"/>
</dbReference>
<keyword evidence="13 15" id="KW-0460">Magnesium</keyword>
<dbReference type="PANTHER" id="PTHR11207:SF0">
    <property type="entry name" value="RIBONUCLEASE 3"/>
    <property type="match status" value="1"/>
</dbReference>
<evidence type="ECO:0000256" key="6">
    <source>
        <dbReference type="ARBA" id="ARBA00022552"/>
    </source>
</evidence>
<evidence type="ECO:0000313" key="18">
    <source>
        <dbReference type="EMBL" id="MBU3849542.1"/>
    </source>
</evidence>
<dbReference type="GO" id="GO:0004525">
    <property type="term" value="F:ribonuclease III activity"/>
    <property type="evidence" value="ECO:0007669"/>
    <property type="project" value="UniProtKB-UniRule"/>
</dbReference>
<dbReference type="SUPFAM" id="SSF54768">
    <property type="entry name" value="dsRNA-binding domain-like"/>
    <property type="match status" value="1"/>
</dbReference>
<gene>
    <name evidence="15 18" type="primary">rnc</name>
    <name evidence="18" type="ORF">IAA16_03130</name>
</gene>
<dbReference type="SMART" id="SM00358">
    <property type="entry name" value="DSRM"/>
    <property type="match status" value="1"/>
</dbReference>
<protein>
    <recommendedName>
        <fullName evidence="15">Ribonuclease 3</fullName>
        <ecNumber evidence="15">3.1.26.3</ecNumber>
    </recommendedName>
    <alternativeName>
        <fullName evidence="15">Ribonuclease III</fullName>
        <shortName evidence="15">RNase III</shortName>
    </alternativeName>
</protein>
<evidence type="ECO:0000259" key="16">
    <source>
        <dbReference type="PROSITE" id="PS50137"/>
    </source>
</evidence>
<proteinExistence type="inferred from homology"/>
<evidence type="ECO:0000256" key="4">
    <source>
        <dbReference type="ARBA" id="ARBA00011738"/>
    </source>
</evidence>
<dbReference type="PROSITE" id="PS50137">
    <property type="entry name" value="DS_RBD"/>
    <property type="match status" value="1"/>
</dbReference>
<dbReference type="NCBIfam" id="TIGR02191">
    <property type="entry name" value="RNaseIII"/>
    <property type="match status" value="1"/>
</dbReference>
<evidence type="ECO:0000256" key="7">
    <source>
        <dbReference type="ARBA" id="ARBA00022664"/>
    </source>
</evidence>
<keyword evidence="10 15" id="KW-0479">Metal-binding</keyword>
<comment type="catalytic activity">
    <reaction evidence="1 15">
        <text>Endonucleolytic cleavage to 5'-phosphomonoester.</text>
        <dbReference type="EC" id="3.1.26.3"/>
    </reaction>
</comment>
<dbReference type="PROSITE" id="PS00517">
    <property type="entry name" value="RNASE_3_1"/>
    <property type="match status" value="1"/>
</dbReference>
<dbReference type="EC" id="3.1.26.3" evidence="15"/>
<evidence type="ECO:0000256" key="2">
    <source>
        <dbReference type="ARBA" id="ARBA00004496"/>
    </source>
</evidence>